<keyword evidence="1" id="KW-0175">Coiled coil</keyword>
<gene>
    <name evidence="3" type="ORF">FH972_012537</name>
</gene>
<reference evidence="3 4" key="1">
    <citation type="submission" date="2019-06" db="EMBL/GenBank/DDBJ databases">
        <title>A chromosomal-level reference genome of Carpinus fangiana (Coryloideae, Betulaceae).</title>
        <authorList>
            <person name="Yang X."/>
            <person name="Wang Z."/>
            <person name="Zhang L."/>
            <person name="Hao G."/>
            <person name="Liu J."/>
            <person name="Yang Y."/>
        </authorList>
    </citation>
    <scope>NUCLEOTIDE SEQUENCE [LARGE SCALE GENOMIC DNA]</scope>
    <source>
        <strain evidence="3">Cfa_2016G</strain>
        <tissue evidence="3">Leaf</tissue>
    </source>
</reference>
<dbReference type="OrthoDB" id="645074at2759"/>
<keyword evidence="4" id="KW-1185">Reference proteome</keyword>
<dbReference type="SUPFAM" id="SSF48371">
    <property type="entry name" value="ARM repeat"/>
    <property type="match status" value="1"/>
</dbReference>
<evidence type="ECO:0000313" key="3">
    <source>
        <dbReference type="EMBL" id="KAE8055714.1"/>
    </source>
</evidence>
<dbReference type="GO" id="GO:0006974">
    <property type="term" value="P:DNA damage response"/>
    <property type="evidence" value="ECO:0007669"/>
    <property type="project" value="InterPro"/>
</dbReference>
<proteinExistence type="predicted"/>
<dbReference type="Proteomes" id="UP000327013">
    <property type="component" value="Chromosome 5"/>
</dbReference>
<organism evidence="3 4">
    <name type="scientific">Carpinus fangiana</name>
    <dbReference type="NCBI Taxonomy" id="176857"/>
    <lineage>
        <taxon>Eukaryota</taxon>
        <taxon>Viridiplantae</taxon>
        <taxon>Streptophyta</taxon>
        <taxon>Embryophyta</taxon>
        <taxon>Tracheophyta</taxon>
        <taxon>Spermatophyta</taxon>
        <taxon>Magnoliopsida</taxon>
        <taxon>eudicotyledons</taxon>
        <taxon>Gunneridae</taxon>
        <taxon>Pentapetalae</taxon>
        <taxon>rosids</taxon>
        <taxon>fabids</taxon>
        <taxon>Fagales</taxon>
        <taxon>Betulaceae</taxon>
        <taxon>Carpinus</taxon>
    </lineage>
</organism>
<dbReference type="PANTHER" id="PTHR35761">
    <property type="entry name" value="ATR INTERACTING PROTEIN"/>
    <property type="match status" value="1"/>
</dbReference>
<dbReference type="EMBL" id="CM017325">
    <property type="protein sequence ID" value="KAE8055714.1"/>
    <property type="molecule type" value="Genomic_DNA"/>
</dbReference>
<sequence length="652" mass="72999">MNEEGFEEWDADFLDQLIQVEELALSSSTSAAANQNPNPSQRLIHVQHQEPPRPVAAYSHHNPTVRYSPPRELSQRNSDHDSFARLSNAAAKRASSSSSLVRRPENDKELEIDRLKRELGHVLKQLTNLEQECLELRRERDKEEEQLPYIFSKNKVKDVDVHSSKSTNFGREYGVLALDHHGVPQRIQNAISSNNQAGSWVDRAMPTYKAIGVQTEEAGDPAQVILHDDDPLACYALSEKLLTIWGSPDGSSSDVALKFHKHSFHTLEAAKVSHLYSILTKISNGVVQLEALFEPLLDLCSFENVVIVHRSLRILHGFLKQLLSLERKFERRGLFSVSRSDTSYAGYTPLGIGLPDAEIPNKKETWNHDVSISVSLVDWVSLVEVMHQIIMRNTEECVKLEAISVMNLILIKSNAYMEREKFGQTKVFECLSQLLRKEAGLRVQKHAVHLLYLLLNCPKLLATFCSGCSEGDGAVAVDDNARPQEFIKVLQGLADCVACRGNGIQELTLRKSAIIVLAFLASSGKPGLEILVSPKFYKEGNFLMLILRVLVSEIDIEAAVCAEPPEISKERTLLIREALILLNRLVSNAAYSITSLRVLTNSRDMASLTIDIANRLSRKDQRHGQSDSMTRQMRESEIVNLARLSEGCKDEG</sequence>
<accession>A0A5N6R785</accession>
<evidence type="ECO:0000256" key="2">
    <source>
        <dbReference type="SAM" id="MobiDB-lite"/>
    </source>
</evidence>
<feature type="region of interest" description="Disordered" evidence="2">
    <location>
        <begin position="54"/>
        <end position="81"/>
    </location>
</feature>
<dbReference type="InterPro" id="IPR016024">
    <property type="entry name" value="ARM-type_fold"/>
</dbReference>
<feature type="coiled-coil region" evidence="1">
    <location>
        <begin position="112"/>
        <end position="146"/>
    </location>
</feature>
<protein>
    <submittedName>
        <fullName evidence="3">Uncharacterized protein</fullName>
    </submittedName>
</protein>
<dbReference type="AlphaFoldDB" id="A0A5N6R785"/>
<evidence type="ECO:0000256" key="1">
    <source>
        <dbReference type="SAM" id="Coils"/>
    </source>
</evidence>
<dbReference type="PANTHER" id="PTHR35761:SF1">
    <property type="entry name" value="PROTEIN SENSITIVE TO UV 2"/>
    <property type="match status" value="1"/>
</dbReference>
<name>A0A5N6R785_9ROSI</name>
<dbReference type="InterPro" id="IPR044952">
    <property type="entry name" value="SUV2"/>
</dbReference>
<evidence type="ECO:0000313" key="4">
    <source>
        <dbReference type="Proteomes" id="UP000327013"/>
    </source>
</evidence>